<dbReference type="EMBL" id="JACBZY010000001">
    <property type="protein sequence ID" value="NYG99896.1"/>
    <property type="molecule type" value="Genomic_DNA"/>
</dbReference>
<dbReference type="Gene3D" id="1.10.10.10">
    <property type="entry name" value="Winged helix-like DNA-binding domain superfamily/Winged helix DNA-binding domain"/>
    <property type="match status" value="1"/>
</dbReference>
<dbReference type="InterPro" id="IPR036388">
    <property type="entry name" value="WH-like_DNA-bd_sf"/>
</dbReference>
<dbReference type="GO" id="GO:0003677">
    <property type="term" value="F:DNA binding"/>
    <property type="evidence" value="ECO:0007669"/>
    <property type="project" value="UniProtKB-KW"/>
</dbReference>
<evidence type="ECO:0000313" key="5">
    <source>
        <dbReference type="EMBL" id="NYG99896.1"/>
    </source>
</evidence>
<gene>
    <name evidence="5" type="ORF">BJ979_002522</name>
</gene>
<organism evidence="5 6">
    <name type="scientific">Schumannella luteola</name>
    <dbReference type="NCBI Taxonomy" id="472059"/>
    <lineage>
        <taxon>Bacteria</taxon>
        <taxon>Bacillati</taxon>
        <taxon>Actinomycetota</taxon>
        <taxon>Actinomycetes</taxon>
        <taxon>Micrococcales</taxon>
        <taxon>Microbacteriaceae</taxon>
        <taxon>Schumannella</taxon>
    </lineage>
</organism>
<evidence type="ECO:0000256" key="1">
    <source>
        <dbReference type="ARBA" id="ARBA00011046"/>
    </source>
</evidence>
<dbReference type="InterPro" id="IPR005650">
    <property type="entry name" value="BlaI_family"/>
</dbReference>
<dbReference type="Proteomes" id="UP000553888">
    <property type="component" value="Unassembled WGS sequence"/>
</dbReference>
<protein>
    <submittedName>
        <fullName evidence="5">Putative transcriptional regulator</fullName>
    </submittedName>
</protein>
<keyword evidence="3" id="KW-0238">DNA-binding</keyword>
<comment type="similarity">
    <text evidence="1">Belongs to the BlaI transcriptional regulatory family.</text>
</comment>
<evidence type="ECO:0000256" key="3">
    <source>
        <dbReference type="ARBA" id="ARBA00023125"/>
    </source>
</evidence>
<proteinExistence type="inferred from homology"/>
<dbReference type="SUPFAM" id="SSF46785">
    <property type="entry name" value="Winged helix' DNA-binding domain"/>
    <property type="match status" value="1"/>
</dbReference>
<comment type="caution">
    <text evidence="5">The sequence shown here is derived from an EMBL/GenBank/DDBJ whole genome shotgun (WGS) entry which is preliminary data.</text>
</comment>
<sequence>MAALGELERSVMDQLWSTPAGLTAYDLVDLLPADAGKRLAPTTVLTVLSRLEKKGFVTRERSTRPHRYTAVASRADHSAELMRDVLDGADDRVAVLERFVGQVSPAEAAALRELLLGRARDAS</sequence>
<evidence type="ECO:0000256" key="2">
    <source>
        <dbReference type="ARBA" id="ARBA00023015"/>
    </source>
</evidence>
<dbReference type="RefSeq" id="WP_179568376.1">
    <property type="nucleotide sequence ID" value="NZ_JACBZY010000001.1"/>
</dbReference>
<accession>A0A852YAA7</accession>
<dbReference type="InterPro" id="IPR036390">
    <property type="entry name" value="WH_DNA-bd_sf"/>
</dbReference>
<reference evidence="5 6" key="1">
    <citation type="submission" date="2020-07" db="EMBL/GenBank/DDBJ databases">
        <title>Sequencing the genomes of 1000 actinobacteria strains.</title>
        <authorList>
            <person name="Klenk H.-P."/>
        </authorList>
    </citation>
    <scope>NUCLEOTIDE SEQUENCE [LARGE SCALE GENOMIC DNA]</scope>
    <source>
        <strain evidence="5 6">DSM 23141</strain>
    </source>
</reference>
<keyword evidence="6" id="KW-1185">Reference proteome</keyword>
<keyword evidence="2" id="KW-0805">Transcription regulation</keyword>
<dbReference type="Gene3D" id="6.10.140.850">
    <property type="match status" value="1"/>
</dbReference>
<dbReference type="GO" id="GO:0045892">
    <property type="term" value="P:negative regulation of DNA-templated transcription"/>
    <property type="evidence" value="ECO:0007669"/>
    <property type="project" value="InterPro"/>
</dbReference>
<evidence type="ECO:0000313" key="6">
    <source>
        <dbReference type="Proteomes" id="UP000553888"/>
    </source>
</evidence>
<name>A0A852YAA7_9MICO</name>
<dbReference type="Pfam" id="PF03965">
    <property type="entry name" value="Penicillinase_R"/>
    <property type="match status" value="1"/>
</dbReference>
<keyword evidence="4" id="KW-0804">Transcription</keyword>
<dbReference type="AlphaFoldDB" id="A0A852YAA7"/>
<evidence type="ECO:0000256" key="4">
    <source>
        <dbReference type="ARBA" id="ARBA00023163"/>
    </source>
</evidence>